<dbReference type="AlphaFoldDB" id="A0A3L8P3S8"/>
<protein>
    <submittedName>
        <fullName evidence="2">Uncharacterized protein</fullName>
    </submittedName>
</protein>
<organism evidence="2 3">
    <name type="scientific">Nocardioides mangrovicus</name>
    <dbReference type="NCBI Taxonomy" id="2478913"/>
    <lineage>
        <taxon>Bacteria</taxon>
        <taxon>Bacillati</taxon>
        <taxon>Actinomycetota</taxon>
        <taxon>Actinomycetes</taxon>
        <taxon>Propionibacteriales</taxon>
        <taxon>Nocardioidaceae</taxon>
        <taxon>Nocardioides</taxon>
    </lineage>
</organism>
<proteinExistence type="predicted"/>
<name>A0A3L8P3S8_9ACTN</name>
<reference evidence="2 3" key="1">
    <citation type="submission" date="2018-10" db="EMBL/GenBank/DDBJ databases">
        <title>Marmoricola sp. 4Q3S-7 whole genome shotgun sequence.</title>
        <authorList>
            <person name="Li F."/>
        </authorList>
    </citation>
    <scope>NUCLEOTIDE SEQUENCE [LARGE SCALE GENOMIC DNA]</scope>
    <source>
        <strain evidence="2 3">4Q3S-7</strain>
    </source>
</reference>
<feature type="region of interest" description="Disordered" evidence="1">
    <location>
        <begin position="1"/>
        <end position="38"/>
    </location>
</feature>
<accession>A0A3L8P3S8</accession>
<feature type="compositionally biased region" description="Polar residues" evidence="1">
    <location>
        <begin position="1"/>
        <end position="18"/>
    </location>
</feature>
<dbReference type="Proteomes" id="UP000281708">
    <property type="component" value="Unassembled WGS sequence"/>
</dbReference>
<evidence type="ECO:0000313" key="3">
    <source>
        <dbReference type="Proteomes" id="UP000281708"/>
    </source>
</evidence>
<sequence>MIRMRFTSNAANPATASILSRGCRRPRQATTQKSTKTSNPVCGTITMCSQSTARPIRMAGTMSIGLAYCPLLPTCPMAAYQTT</sequence>
<comment type="caution">
    <text evidence="2">The sequence shown here is derived from an EMBL/GenBank/DDBJ whole genome shotgun (WGS) entry which is preliminary data.</text>
</comment>
<keyword evidence="3" id="KW-1185">Reference proteome</keyword>
<gene>
    <name evidence="2" type="ORF">D9V37_07100</name>
</gene>
<evidence type="ECO:0000313" key="2">
    <source>
        <dbReference type="EMBL" id="RLV49677.1"/>
    </source>
</evidence>
<feature type="compositionally biased region" description="Polar residues" evidence="1">
    <location>
        <begin position="28"/>
        <end position="38"/>
    </location>
</feature>
<dbReference type="EMBL" id="RDBE01000006">
    <property type="protein sequence ID" value="RLV49677.1"/>
    <property type="molecule type" value="Genomic_DNA"/>
</dbReference>
<evidence type="ECO:0000256" key="1">
    <source>
        <dbReference type="SAM" id="MobiDB-lite"/>
    </source>
</evidence>